<sequence length="90" mass="9447">MQPWDPSALIKLIAVVGSLCGMLYGARGVFMRLKEKQQGFGPSSLHALAISFFLPVLVIVALVSGLESQALAALLGTVAGYVLSSAKKDE</sequence>
<reference evidence="2 3" key="1">
    <citation type="submission" date="2023-08" db="EMBL/GenBank/DDBJ databases">
        <title>The whole genome sequence of Lysobacter yananisis.</title>
        <authorList>
            <person name="Sun H."/>
        </authorList>
    </citation>
    <scope>NUCLEOTIDE SEQUENCE [LARGE SCALE GENOMIC DNA]</scope>
    <source>
        <strain evidence="2 3">SNNU513</strain>
    </source>
</reference>
<feature type="transmembrane region" description="Helical" evidence="1">
    <location>
        <begin position="6"/>
        <end position="24"/>
    </location>
</feature>
<protein>
    <recommendedName>
        <fullName evidence="4">Holin</fullName>
    </recommendedName>
</protein>
<keyword evidence="1" id="KW-1133">Transmembrane helix</keyword>
<evidence type="ECO:0000313" key="2">
    <source>
        <dbReference type="EMBL" id="WMT05723.1"/>
    </source>
</evidence>
<organism evidence="2 3">
    <name type="scientific">Lysobacter yananisis</name>
    <dbReference type="NCBI Taxonomy" id="1003114"/>
    <lineage>
        <taxon>Bacteria</taxon>
        <taxon>Pseudomonadati</taxon>
        <taxon>Pseudomonadota</taxon>
        <taxon>Gammaproteobacteria</taxon>
        <taxon>Lysobacterales</taxon>
        <taxon>Lysobacteraceae</taxon>
        <taxon>Lysobacter</taxon>
    </lineage>
</organism>
<name>A0ABY9PF91_9GAMM</name>
<feature type="transmembrane region" description="Helical" evidence="1">
    <location>
        <begin position="45"/>
        <end position="63"/>
    </location>
</feature>
<keyword evidence="1" id="KW-0472">Membrane</keyword>
<dbReference type="Proteomes" id="UP001229313">
    <property type="component" value="Chromosome"/>
</dbReference>
<dbReference type="EMBL" id="CP133568">
    <property type="protein sequence ID" value="WMT05723.1"/>
    <property type="molecule type" value="Genomic_DNA"/>
</dbReference>
<accession>A0ABY9PF91</accession>
<keyword evidence="3" id="KW-1185">Reference proteome</keyword>
<evidence type="ECO:0008006" key="4">
    <source>
        <dbReference type="Google" id="ProtNLM"/>
    </source>
</evidence>
<gene>
    <name evidence="2" type="ORF">RDV84_13030</name>
</gene>
<dbReference type="RefSeq" id="WP_309153650.1">
    <property type="nucleotide sequence ID" value="NZ_CP133568.1"/>
</dbReference>
<evidence type="ECO:0000256" key="1">
    <source>
        <dbReference type="SAM" id="Phobius"/>
    </source>
</evidence>
<keyword evidence="1" id="KW-0812">Transmembrane</keyword>
<evidence type="ECO:0000313" key="3">
    <source>
        <dbReference type="Proteomes" id="UP001229313"/>
    </source>
</evidence>
<proteinExistence type="predicted"/>